<proteinExistence type="predicted"/>
<keyword evidence="2" id="KW-1185">Reference proteome</keyword>
<dbReference type="Proteomes" id="UP000593560">
    <property type="component" value="Unassembled WGS sequence"/>
</dbReference>
<organism evidence="1 2">
    <name type="scientific">Gossypium harknessii</name>
    <dbReference type="NCBI Taxonomy" id="34285"/>
    <lineage>
        <taxon>Eukaryota</taxon>
        <taxon>Viridiplantae</taxon>
        <taxon>Streptophyta</taxon>
        <taxon>Embryophyta</taxon>
        <taxon>Tracheophyta</taxon>
        <taxon>Spermatophyta</taxon>
        <taxon>Magnoliopsida</taxon>
        <taxon>eudicotyledons</taxon>
        <taxon>Gunneridae</taxon>
        <taxon>Pentapetalae</taxon>
        <taxon>rosids</taxon>
        <taxon>malvids</taxon>
        <taxon>Malvales</taxon>
        <taxon>Malvaceae</taxon>
        <taxon>Malvoideae</taxon>
        <taxon>Gossypium</taxon>
    </lineage>
</organism>
<dbReference type="EMBL" id="JABFAD010145844">
    <property type="protein sequence ID" value="MBA0817923.1"/>
    <property type="molecule type" value="Genomic_DNA"/>
</dbReference>
<comment type="caution">
    <text evidence="1">The sequence shown here is derived from an EMBL/GenBank/DDBJ whole genome shotgun (WGS) entry which is preliminary data.</text>
</comment>
<name>A0A7J9I7X2_9ROSI</name>
<accession>A0A7J9I7X2</accession>
<protein>
    <submittedName>
        <fullName evidence="1">Uncharacterized protein</fullName>
    </submittedName>
</protein>
<reference evidence="1 2" key="1">
    <citation type="journal article" date="2019" name="Genome Biol. Evol.">
        <title>Insights into the evolution of the New World diploid cottons (Gossypium, subgenus Houzingenia) based on genome sequencing.</title>
        <authorList>
            <person name="Grover C.E."/>
            <person name="Arick M.A. 2nd"/>
            <person name="Thrash A."/>
            <person name="Conover J.L."/>
            <person name="Sanders W.S."/>
            <person name="Peterson D.G."/>
            <person name="Frelichowski J.E."/>
            <person name="Scheffler J.A."/>
            <person name="Scheffler B.E."/>
            <person name="Wendel J.F."/>
        </authorList>
    </citation>
    <scope>NUCLEOTIDE SEQUENCE [LARGE SCALE GENOMIC DNA]</scope>
    <source>
        <strain evidence="1">0</strain>
        <tissue evidence="1">Leaf</tissue>
    </source>
</reference>
<gene>
    <name evidence="1" type="ORF">Gohar_021368</name>
</gene>
<evidence type="ECO:0000313" key="2">
    <source>
        <dbReference type="Proteomes" id="UP000593560"/>
    </source>
</evidence>
<sequence length="21" mass="2519">MLKGWKIMIVKLMLMNMLVIL</sequence>
<evidence type="ECO:0000313" key="1">
    <source>
        <dbReference type="EMBL" id="MBA0817923.1"/>
    </source>
</evidence>
<dbReference type="AlphaFoldDB" id="A0A7J9I7X2"/>